<dbReference type="InterPro" id="IPR036250">
    <property type="entry name" value="AcylCo_DH-like_C"/>
</dbReference>
<evidence type="ECO:0000256" key="5">
    <source>
        <dbReference type="ARBA" id="ARBA00023002"/>
    </source>
</evidence>
<dbReference type="Gene3D" id="2.40.110.10">
    <property type="entry name" value="Butyryl-CoA Dehydrogenase, subunit A, domain 2"/>
    <property type="match status" value="1"/>
</dbReference>
<gene>
    <name evidence="10" type="ORF">GCM10017557_76010</name>
</gene>
<dbReference type="EMBL" id="AP023440">
    <property type="protein sequence ID" value="BCL32742.1"/>
    <property type="molecule type" value="Genomic_DNA"/>
</dbReference>
<organism evidence="10 11">
    <name type="scientific">Streptomyces aurantiacus</name>
    <dbReference type="NCBI Taxonomy" id="47760"/>
    <lineage>
        <taxon>Bacteria</taxon>
        <taxon>Bacillati</taxon>
        <taxon>Actinomycetota</taxon>
        <taxon>Actinomycetes</taxon>
        <taxon>Kitasatosporales</taxon>
        <taxon>Streptomycetaceae</taxon>
        <taxon>Streptomyces</taxon>
        <taxon>Streptomyces aurantiacus group</taxon>
    </lineage>
</organism>
<keyword evidence="3 6" id="KW-0285">Flavoprotein</keyword>
<dbReference type="InterPro" id="IPR006091">
    <property type="entry name" value="Acyl-CoA_Oxase/DH_mid-dom"/>
</dbReference>
<proteinExistence type="inferred from homology"/>
<dbReference type="Gene3D" id="1.10.540.10">
    <property type="entry name" value="Acyl-CoA dehydrogenase/oxidase, N-terminal domain"/>
    <property type="match status" value="1"/>
</dbReference>
<evidence type="ECO:0000259" key="8">
    <source>
        <dbReference type="Pfam" id="PF02770"/>
    </source>
</evidence>
<dbReference type="SUPFAM" id="SSF47203">
    <property type="entry name" value="Acyl-CoA dehydrogenase C-terminal domain-like"/>
    <property type="match status" value="1"/>
</dbReference>
<feature type="domain" description="Acyl-CoA dehydrogenase/oxidase C-terminal" evidence="7">
    <location>
        <begin position="278"/>
        <end position="430"/>
    </location>
</feature>
<feature type="domain" description="Acyl-CoA oxidase/dehydrogenase middle" evidence="8">
    <location>
        <begin position="169"/>
        <end position="255"/>
    </location>
</feature>
<dbReference type="InterPro" id="IPR009100">
    <property type="entry name" value="AcylCoA_DH/oxidase_NM_dom_sf"/>
</dbReference>
<keyword evidence="5 6" id="KW-0560">Oxidoreductase</keyword>
<dbReference type="SUPFAM" id="SSF56645">
    <property type="entry name" value="Acyl-CoA dehydrogenase NM domain-like"/>
    <property type="match status" value="1"/>
</dbReference>
<dbReference type="GO" id="GO:0050660">
    <property type="term" value="F:flavin adenine dinucleotide binding"/>
    <property type="evidence" value="ECO:0007669"/>
    <property type="project" value="InterPro"/>
</dbReference>
<evidence type="ECO:0000313" key="11">
    <source>
        <dbReference type="Proteomes" id="UP000516444"/>
    </source>
</evidence>
<evidence type="ECO:0000256" key="3">
    <source>
        <dbReference type="ARBA" id="ARBA00022630"/>
    </source>
</evidence>
<keyword evidence="11" id="KW-1185">Reference proteome</keyword>
<dbReference type="InterPro" id="IPR052161">
    <property type="entry name" value="Mycobact_Acyl-CoA_DH"/>
</dbReference>
<dbReference type="InterPro" id="IPR037069">
    <property type="entry name" value="AcylCoA_DH/ox_N_sf"/>
</dbReference>
<evidence type="ECO:0000259" key="9">
    <source>
        <dbReference type="Pfam" id="PF02771"/>
    </source>
</evidence>
<dbReference type="Proteomes" id="UP000516444">
    <property type="component" value="Chromosome"/>
</dbReference>
<dbReference type="PANTHER" id="PTHR43292:SF3">
    <property type="entry name" value="ACYL-COA DEHYDROGENASE FADE29"/>
    <property type="match status" value="1"/>
</dbReference>
<dbReference type="Pfam" id="PF02771">
    <property type="entry name" value="Acyl-CoA_dh_N"/>
    <property type="match status" value="1"/>
</dbReference>
<dbReference type="InterPro" id="IPR009075">
    <property type="entry name" value="AcylCo_DH/oxidase_C"/>
</dbReference>
<reference evidence="10 11" key="1">
    <citation type="journal article" date="2014" name="Int. J. Syst. Evol. Microbiol.">
        <title>Complete genome sequence of Corynebacterium casei LMG S-19264T (=DSM 44701T), isolated from a smear-ripened cheese.</title>
        <authorList>
            <consortium name="US DOE Joint Genome Institute (JGI-PGF)"/>
            <person name="Walter F."/>
            <person name="Albersmeier A."/>
            <person name="Kalinowski J."/>
            <person name="Ruckert C."/>
        </authorList>
    </citation>
    <scope>NUCLEOTIDE SEQUENCE [LARGE SCALE GENOMIC DNA]</scope>
    <source>
        <strain evidence="10 11">JCM 4677</strain>
    </source>
</reference>
<protein>
    <submittedName>
        <fullName evidence="10">Acyl-CoA dehydrogenase</fullName>
    </submittedName>
</protein>
<dbReference type="InterPro" id="IPR013786">
    <property type="entry name" value="AcylCoA_DH/ox_N"/>
</dbReference>
<comment type="cofactor">
    <cofactor evidence="1 6">
        <name>FAD</name>
        <dbReference type="ChEBI" id="CHEBI:57692"/>
    </cofactor>
</comment>
<sequence length="442" mass="48953">MVPFAVDSRTPPGHVTGIPNFCNTFYGVRRQVRVARAVGQGSQGGAVHLEYTPEQQRLRTELRAYFAELVPDDVHSRYEDPAAQKRFYRETIRRLGSDGWLGVGWPKEYGGRGLTPMEQFIFFDEAAQAGVPLPLMALNTVGPTIMRFGTDEQKAYFLPKILSGEIDFAIGYSEPDAGTDLAALKTKAVREGDETTGHYTVDGQKIWTTNGDTADWVWLAVRTAPDAPPHKGITMLLVPTSDPGYSCTLINTLASHDTTASYYENIRVPVSRRVGEENKGWRLITNQLNHERVTLAAHGTMAVRALHDVQRWAMETKLADGRRVVDLPWVRRTLARTHTRLDAMKLLNWQMVNAVQEGTLTPQDASAVKVYGSEARRDAYASLMEVVAAAGALKEGSAGAVLHGDLERGYRSAVIFTFGGGNNEIQREIISWIGLGMPRVRR</sequence>
<evidence type="ECO:0000259" key="7">
    <source>
        <dbReference type="Pfam" id="PF00441"/>
    </source>
</evidence>
<keyword evidence="4 6" id="KW-0274">FAD</keyword>
<name>A0A7G1PCG6_9ACTN</name>
<dbReference type="Pfam" id="PF02770">
    <property type="entry name" value="Acyl-CoA_dh_M"/>
    <property type="match status" value="1"/>
</dbReference>
<dbReference type="InterPro" id="IPR046373">
    <property type="entry name" value="Acyl-CoA_Oxase/DH_mid-dom_sf"/>
</dbReference>
<accession>A0A7G1PCG6</accession>
<feature type="domain" description="Acyl-CoA dehydrogenase/oxidase N-terminal" evidence="9">
    <location>
        <begin position="52"/>
        <end position="165"/>
    </location>
</feature>
<dbReference type="Gene3D" id="1.20.140.10">
    <property type="entry name" value="Butyryl-CoA Dehydrogenase, subunit A, domain 3"/>
    <property type="match status" value="1"/>
</dbReference>
<evidence type="ECO:0000256" key="6">
    <source>
        <dbReference type="RuleBase" id="RU362125"/>
    </source>
</evidence>
<dbReference type="GO" id="GO:0005886">
    <property type="term" value="C:plasma membrane"/>
    <property type="evidence" value="ECO:0007669"/>
    <property type="project" value="TreeGrafter"/>
</dbReference>
<dbReference type="GO" id="GO:0016627">
    <property type="term" value="F:oxidoreductase activity, acting on the CH-CH group of donors"/>
    <property type="evidence" value="ECO:0007669"/>
    <property type="project" value="InterPro"/>
</dbReference>
<evidence type="ECO:0000256" key="4">
    <source>
        <dbReference type="ARBA" id="ARBA00022827"/>
    </source>
</evidence>
<dbReference type="KEGG" id="sgm:GCM10017557_76010"/>
<dbReference type="Pfam" id="PF00441">
    <property type="entry name" value="Acyl-CoA_dh_1"/>
    <property type="match status" value="1"/>
</dbReference>
<evidence type="ECO:0000313" key="10">
    <source>
        <dbReference type="EMBL" id="BCL32742.1"/>
    </source>
</evidence>
<evidence type="ECO:0000256" key="1">
    <source>
        <dbReference type="ARBA" id="ARBA00001974"/>
    </source>
</evidence>
<evidence type="ECO:0000256" key="2">
    <source>
        <dbReference type="ARBA" id="ARBA00009347"/>
    </source>
</evidence>
<dbReference type="PANTHER" id="PTHR43292">
    <property type="entry name" value="ACYL-COA DEHYDROGENASE"/>
    <property type="match status" value="1"/>
</dbReference>
<dbReference type="AlphaFoldDB" id="A0A7G1PCG6"/>
<comment type="similarity">
    <text evidence="2 6">Belongs to the acyl-CoA dehydrogenase family.</text>
</comment>